<reference evidence="2" key="1">
    <citation type="submission" date="2022-11" db="EMBL/GenBank/DDBJ databases">
        <title>Biodiversity and phylogenetic relationships of bacteria.</title>
        <authorList>
            <person name="Machado R.A.R."/>
            <person name="Bhat A."/>
            <person name="Loulou A."/>
            <person name="Kallel S."/>
        </authorList>
    </citation>
    <scope>NUCLEOTIDE SEQUENCE</scope>
    <source>
        <strain evidence="2">K-TC2</strain>
    </source>
</reference>
<keyword evidence="1" id="KW-0812">Transmembrane</keyword>
<gene>
    <name evidence="2" type="ORF">OSH07_15380</name>
</gene>
<dbReference type="EMBL" id="JAPKNK010000006">
    <property type="protein sequence ID" value="MCX5570590.1"/>
    <property type="molecule type" value="Genomic_DNA"/>
</dbReference>
<protein>
    <submittedName>
        <fullName evidence="2">Uncharacterized protein</fullName>
    </submittedName>
</protein>
<name>A0A9X3IN59_9HYPH</name>
<keyword evidence="1" id="KW-1133">Transmembrane helix</keyword>
<evidence type="ECO:0000313" key="2">
    <source>
        <dbReference type="EMBL" id="MCX5570590.1"/>
    </source>
</evidence>
<dbReference type="Proteomes" id="UP001144805">
    <property type="component" value="Unassembled WGS sequence"/>
</dbReference>
<comment type="caution">
    <text evidence="2">The sequence shown here is derived from an EMBL/GenBank/DDBJ whole genome shotgun (WGS) entry which is preliminary data.</text>
</comment>
<dbReference type="AlphaFoldDB" id="A0A9X3IN59"/>
<organism evidence="2 3">
    <name type="scientific">Kaistia nematophila</name>
    <dbReference type="NCBI Taxonomy" id="2994654"/>
    <lineage>
        <taxon>Bacteria</taxon>
        <taxon>Pseudomonadati</taxon>
        <taxon>Pseudomonadota</taxon>
        <taxon>Alphaproteobacteria</taxon>
        <taxon>Hyphomicrobiales</taxon>
        <taxon>Kaistiaceae</taxon>
        <taxon>Kaistia</taxon>
    </lineage>
</organism>
<dbReference type="RefSeq" id="WP_266339551.1">
    <property type="nucleotide sequence ID" value="NZ_JAPKNK010000006.1"/>
</dbReference>
<accession>A0A9X3IN59</accession>
<keyword evidence="1" id="KW-0472">Membrane</keyword>
<evidence type="ECO:0000256" key="1">
    <source>
        <dbReference type="SAM" id="Phobius"/>
    </source>
</evidence>
<proteinExistence type="predicted"/>
<evidence type="ECO:0000313" key="3">
    <source>
        <dbReference type="Proteomes" id="UP001144805"/>
    </source>
</evidence>
<feature type="transmembrane region" description="Helical" evidence="1">
    <location>
        <begin position="20"/>
        <end position="40"/>
    </location>
</feature>
<keyword evidence="3" id="KW-1185">Reference proteome</keyword>
<sequence length="41" mass="4502">MKTVLDFYDAVRGSERDDWLALAFLPAMAGLVIIFAIGFAP</sequence>